<evidence type="ECO:0000256" key="1">
    <source>
        <dbReference type="PIRSR" id="PIRSR601310-1"/>
    </source>
</evidence>
<dbReference type="CDD" id="cd01276">
    <property type="entry name" value="PKCI_related"/>
    <property type="match status" value="1"/>
</dbReference>
<feature type="domain" description="HIT" evidence="4">
    <location>
        <begin position="8"/>
        <end position="118"/>
    </location>
</feature>
<dbReference type="InterPro" id="IPR011146">
    <property type="entry name" value="HIT-like"/>
</dbReference>
<evidence type="ECO:0000259" key="4">
    <source>
        <dbReference type="PROSITE" id="PS51084"/>
    </source>
</evidence>
<gene>
    <name evidence="5" type="ORF">IHV25_02760</name>
</gene>
<reference evidence="5" key="1">
    <citation type="submission" date="2020-10" db="EMBL/GenBank/DDBJ databases">
        <title>Genome sequence of the unusual species of purple photosynthetic bacteria, Phaeovibrio sulfidiphilus DSM 23193, type strain.</title>
        <authorList>
            <person name="Kyndt J.A."/>
            <person name="Meyer T.E."/>
        </authorList>
    </citation>
    <scope>NUCLEOTIDE SEQUENCE</scope>
    <source>
        <strain evidence="5">DSM 23193</strain>
    </source>
</reference>
<dbReference type="GO" id="GO:0003824">
    <property type="term" value="F:catalytic activity"/>
    <property type="evidence" value="ECO:0007669"/>
    <property type="project" value="InterPro"/>
</dbReference>
<dbReference type="PANTHER" id="PTHR23089">
    <property type="entry name" value="HISTIDINE TRIAD HIT PROTEIN"/>
    <property type="match status" value="1"/>
</dbReference>
<dbReference type="AlphaFoldDB" id="A0A8J7CD22"/>
<sequence>MSYDTNNIFARILRGEIPAKKIYEDDWAFAFHDIHPQAPVHALVIPKGPYTCWRDFAERGSDAEVAGFFRAVQTVAKTLGVSETGYRTIANAGPDSMQEVPHFHVHILAGARLGTKIVTPLAD</sequence>
<dbReference type="RefSeq" id="WP_192533434.1">
    <property type="nucleotide sequence ID" value="NZ_JACZHT010000001.1"/>
</dbReference>
<evidence type="ECO:0000256" key="2">
    <source>
        <dbReference type="PIRSR" id="PIRSR601310-3"/>
    </source>
</evidence>
<proteinExistence type="predicted"/>
<dbReference type="Proteomes" id="UP000631034">
    <property type="component" value="Unassembled WGS sequence"/>
</dbReference>
<dbReference type="PROSITE" id="PS51084">
    <property type="entry name" value="HIT_2"/>
    <property type="match status" value="1"/>
</dbReference>
<evidence type="ECO:0000256" key="3">
    <source>
        <dbReference type="PROSITE-ProRule" id="PRU00464"/>
    </source>
</evidence>
<dbReference type="InterPro" id="IPR036265">
    <property type="entry name" value="HIT-like_sf"/>
</dbReference>
<dbReference type="Gene3D" id="3.30.428.10">
    <property type="entry name" value="HIT-like"/>
    <property type="match status" value="1"/>
</dbReference>
<name>A0A8J7CD22_9PROT</name>
<feature type="short sequence motif" description="Histidine triad motif" evidence="2 3">
    <location>
        <begin position="102"/>
        <end position="106"/>
    </location>
</feature>
<keyword evidence="6" id="KW-1185">Reference proteome</keyword>
<evidence type="ECO:0000313" key="6">
    <source>
        <dbReference type="Proteomes" id="UP000631034"/>
    </source>
</evidence>
<dbReference type="InterPro" id="IPR019808">
    <property type="entry name" value="Histidine_triad_CS"/>
</dbReference>
<protein>
    <submittedName>
        <fullName evidence="5">Histidine triad nucleotide-binding protein</fullName>
    </submittedName>
</protein>
<dbReference type="InterPro" id="IPR001310">
    <property type="entry name" value="Histidine_triad_HIT"/>
</dbReference>
<dbReference type="EMBL" id="JACZHT010000001">
    <property type="protein sequence ID" value="MBE1236574.1"/>
    <property type="molecule type" value="Genomic_DNA"/>
</dbReference>
<accession>A0A8J7CD22</accession>
<feature type="active site" description="Tele-AMP-histidine intermediate" evidence="1">
    <location>
        <position position="104"/>
    </location>
</feature>
<dbReference type="PRINTS" id="PR00332">
    <property type="entry name" value="HISTRIAD"/>
</dbReference>
<dbReference type="Pfam" id="PF01230">
    <property type="entry name" value="HIT"/>
    <property type="match status" value="1"/>
</dbReference>
<evidence type="ECO:0000313" key="5">
    <source>
        <dbReference type="EMBL" id="MBE1236574.1"/>
    </source>
</evidence>
<organism evidence="5 6">
    <name type="scientific">Phaeovibrio sulfidiphilus</name>
    <dbReference type="NCBI Taxonomy" id="1220600"/>
    <lineage>
        <taxon>Bacteria</taxon>
        <taxon>Pseudomonadati</taxon>
        <taxon>Pseudomonadota</taxon>
        <taxon>Alphaproteobacteria</taxon>
        <taxon>Rhodospirillales</taxon>
        <taxon>Rhodospirillaceae</taxon>
        <taxon>Phaeovibrio</taxon>
    </lineage>
</organism>
<dbReference type="SUPFAM" id="SSF54197">
    <property type="entry name" value="HIT-like"/>
    <property type="match status" value="1"/>
</dbReference>
<dbReference type="PROSITE" id="PS00892">
    <property type="entry name" value="HIT_1"/>
    <property type="match status" value="1"/>
</dbReference>
<comment type="caution">
    <text evidence="5">The sequence shown here is derived from an EMBL/GenBank/DDBJ whole genome shotgun (WGS) entry which is preliminary data.</text>
</comment>